<comment type="similarity">
    <text evidence="1">Belongs to the wetA family.</text>
</comment>
<evidence type="ECO:0000256" key="8">
    <source>
        <dbReference type="SAM" id="MobiDB-lite"/>
    </source>
</evidence>
<evidence type="ECO:0000256" key="6">
    <source>
        <dbReference type="ARBA" id="ARBA00023163"/>
    </source>
</evidence>
<evidence type="ECO:0000313" key="9">
    <source>
        <dbReference type="EMBL" id="KAE8383499.1"/>
    </source>
</evidence>
<evidence type="ECO:0000256" key="2">
    <source>
        <dbReference type="ARBA" id="ARBA00015342"/>
    </source>
</evidence>
<feature type="compositionally biased region" description="Basic and acidic residues" evidence="8">
    <location>
        <begin position="444"/>
        <end position="454"/>
    </location>
</feature>
<sequence>MFAQPFDHPFNNDDLFSQYVNIDGSSTDCNKDVSFPSDFDQFFSLDSLSSNCGEQSPVIPTPKQQTHPSPQWAKELWSLPSDAPSSLGQGPLAFQDAVHPSVVSDLNVNLEASSTTCPAETRSSPTTPPGTPRKPKSALVTPKSIQRHREPNGRRGLEHKQSFSPSLTRPSKFQKGRMAYQETWAHRLQNLNFLRSADDRFPLSPPPSDILPQQENIAADNSAVHIHHSGDSAEMHHHFETSIFAPSPAISMPSPCTGLLSRQQAQYLNHSNNSTVTSSPPSADDIFPSPHSSDPQSMSSWHSDTLGTPGLSFTPDLQSHDGQAWWPPMNARVPQRQPSYQQIVASPPPQQPIQNATHQQDLANSQHDILQGGLMIQMDPSAYDMTATTNSSFSSTTMAPTAPNSQENLPYSRMPAAHPKYVDSCSFATAQIQPQSRSPSLSPRADRSPKDGLSMHHSITMKAPRRPPGRKVSTNSMNVPRRPHASGSPKGANGAVTVSFVNFTPNDSHKILTGVAPSGSSKTKARREQEARDRRRKLSEAALNAVRKAGGDVEALEAVLC</sequence>
<evidence type="ECO:0000313" key="10">
    <source>
        <dbReference type="Proteomes" id="UP000326198"/>
    </source>
</evidence>
<proteinExistence type="inferred from homology"/>
<dbReference type="PANTHER" id="PTHR22934">
    <property type="entry name" value="PROTEIN ESC1/WETA-RELATED"/>
    <property type="match status" value="1"/>
</dbReference>
<accession>A0A5N7BNZ2</accession>
<feature type="compositionally biased region" description="Low complexity" evidence="8">
    <location>
        <begin position="271"/>
        <end position="304"/>
    </location>
</feature>
<feature type="compositionally biased region" description="Basic and acidic residues" evidence="8">
    <location>
        <begin position="147"/>
        <end position="161"/>
    </location>
</feature>
<feature type="compositionally biased region" description="Polar residues" evidence="8">
    <location>
        <begin position="398"/>
        <end position="409"/>
    </location>
</feature>
<evidence type="ECO:0000256" key="7">
    <source>
        <dbReference type="ARBA" id="ARBA00023321"/>
    </source>
</evidence>
<dbReference type="OrthoDB" id="2575228at2759"/>
<keyword evidence="3" id="KW-0749">Sporulation</keyword>
<reference evidence="9 10" key="1">
    <citation type="submission" date="2019-04" db="EMBL/GenBank/DDBJ databases">
        <title>Friends and foes A comparative genomics studyof 23 Aspergillus species from section Flavi.</title>
        <authorList>
            <consortium name="DOE Joint Genome Institute"/>
            <person name="Kjaerbolling I."/>
            <person name="Vesth T."/>
            <person name="Frisvad J.C."/>
            <person name="Nybo J.L."/>
            <person name="Theobald S."/>
            <person name="Kildgaard S."/>
            <person name="Isbrandt T."/>
            <person name="Kuo A."/>
            <person name="Sato A."/>
            <person name="Lyhne E.K."/>
            <person name="Kogle M.E."/>
            <person name="Wiebenga A."/>
            <person name="Kun R.S."/>
            <person name="Lubbers R.J."/>
            <person name="Makela M.R."/>
            <person name="Barry K."/>
            <person name="Chovatia M."/>
            <person name="Clum A."/>
            <person name="Daum C."/>
            <person name="Haridas S."/>
            <person name="He G."/>
            <person name="LaButti K."/>
            <person name="Lipzen A."/>
            <person name="Mondo S."/>
            <person name="Riley R."/>
            <person name="Salamov A."/>
            <person name="Simmons B.A."/>
            <person name="Magnuson J.K."/>
            <person name="Henrissat B."/>
            <person name="Mortensen U.H."/>
            <person name="Larsen T.O."/>
            <person name="Devries R.P."/>
            <person name="Grigoriev I.V."/>
            <person name="Machida M."/>
            <person name="Baker S.E."/>
            <person name="Andersen M.R."/>
        </authorList>
    </citation>
    <scope>NUCLEOTIDE SEQUENCE [LARGE SCALE GENOMIC DNA]</scope>
    <source>
        <strain evidence="9 10">IBT 29228</strain>
    </source>
</reference>
<dbReference type="AlphaFoldDB" id="A0A5N7BNZ2"/>
<evidence type="ECO:0000256" key="4">
    <source>
        <dbReference type="ARBA" id="ARBA00023015"/>
    </source>
</evidence>
<dbReference type="GO" id="GO:0048315">
    <property type="term" value="P:conidium formation"/>
    <property type="evidence" value="ECO:0007669"/>
    <property type="project" value="UniProtKB-KW"/>
</dbReference>
<gene>
    <name evidence="9" type="ORF">BDV26DRAFT_91630</name>
</gene>
<keyword evidence="4" id="KW-0805">Transcription regulation</keyword>
<protein>
    <recommendedName>
        <fullName evidence="2">Developmental regulatory protein wetA</fullName>
    </recommendedName>
</protein>
<dbReference type="Proteomes" id="UP000326198">
    <property type="component" value="Unassembled WGS sequence"/>
</dbReference>
<feature type="region of interest" description="Disordered" evidence="8">
    <location>
        <begin position="271"/>
        <end position="331"/>
    </location>
</feature>
<organism evidence="9 10">
    <name type="scientific">Aspergillus bertholletiae</name>
    <dbReference type="NCBI Taxonomy" id="1226010"/>
    <lineage>
        <taxon>Eukaryota</taxon>
        <taxon>Fungi</taxon>
        <taxon>Dikarya</taxon>
        <taxon>Ascomycota</taxon>
        <taxon>Pezizomycotina</taxon>
        <taxon>Eurotiomycetes</taxon>
        <taxon>Eurotiomycetidae</taxon>
        <taxon>Eurotiales</taxon>
        <taxon>Aspergillaceae</taxon>
        <taxon>Aspergillus</taxon>
        <taxon>Aspergillus subgen. Circumdati</taxon>
    </lineage>
</organism>
<dbReference type="InterPro" id="IPR040112">
    <property type="entry name" value="WetA"/>
</dbReference>
<evidence type="ECO:0000256" key="5">
    <source>
        <dbReference type="ARBA" id="ARBA00023159"/>
    </source>
</evidence>
<evidence type="ECO:0000256" key="1">
    <source>
        <dbReference type="ARBA" id="ARBA00008881"/>
    </source>
</evidence>
<feature type="compositionally biased region" description="Low complexity" evidence="8">
    <location>
        <begin position="433"/>
        <end position="443"/>
    </location>
</feature>
<dbReference type="PANTHER" id="PTHR22934:SF25">
    <property type="entry name" value="DEVELOPMENTAL REGULATORY PROTEIN WETA"/>
    <property type="match status" value="1"/>
</dbReference>
<feature type="region of interest" description="Disordered" evidence="8">
    <location>
        <begin position="431"/>
        <end position="493"/>
    </location>
</feature>
<keyword evidence="5" id="KW-0010">Activator</keyword>
<keyword evidence="7" id="KW-0183">Conidiation</keyword>
<keyword evidence="10" id="KW-1185">Reference proteome</keyword>
<feature type="region of interest" description="Disordered" evidence="8">
    <location>
        <begin position="394"/>
        <end position="413"/>
    </location>
</feature>
<dbReference type="EMBL" id="ML736154">
    <property type="protein sequence ID" value="KAE8383499.1"/>
    <property type="molecule type" value="Genomic_DNA"/>
</dbReference>
<evidence type="ECO:0000256" key="3">
    <source>
        <dbReference type="ARBA" id="ARBA00022969"/>
    </source>
</evidence>
<keyword evidence="6" id="KW-0804">Transcription</keyword>
<feature type="compositionally biased region" description="Polar residues" evidence="8">
    <location>
        <begin position="162"/>
        <end position="171"/>
    </location>
</feature>
<feature type="region of interest" description="Disordered" evidence="8">
    <location>
        <begin position="112"/>
        <end position="175"/>
    </location>
</feature>
<feature type="region of interest" description="Disordered" evidence="8">
    <location>
        <begin position="510"/>
        <end position="537"/>
    </location>
</feature>
<dbReference type="GO" id="GO:0030435">
    <property type="term" value="P:sporulation resulting in formation of a cellular spore"/>
    <property type="evidence" value="ECO:0007669"/>
    <property type="project" value="UniProtKB-KW"/>
</dbReference>
<name>A0A5N7BNZ2_9EURO</name>